<sequence length="75" mass="8239">MKQSSGASRRHMPTSPFKPPPPAPPAEQFSVNDQVTHDRYGLGVVTGVEDDAAVVVDFGSRQERITAPFKKLYKL</sequence>
<reference evidence="2 3" key="1">
    <citation type="submission" date="2020-08" db="EMBL/GenBank/DDBJ databases">
        <title>Sequencing the genomes of 1000 actinobacteria strains.</title>
        <authorList>
            <person name="Klenk H.-P."/>
        </authorList>
    </citation>
    <scope>NUCLEOTIDE SEQUENCE [LARGE SCALE GENOMIC DNA]</scope>
    <source>
        <strain evidence="2 3">DSM 45913</strain>
    </source>
</reference>
<dbReference type="EMBL" id="JACHJB010000003">
    <property type="protein sequence ID" value="MBB6350170.1"/>
    <property type="molecule type" value="Genomic_DNA"/>
</dbReference>
<dbReference type="AlphaFoldDB" id="A0A7X0C7V6"/>
<gene>
    <name evidence="2" type="ORF">FHU36_006742</name>
</gene>
<evidence type="ECO:0000256" key="1">
    <source>
        <dbReference type="SAM" id="MobiDB-lite"/>
    </source>
</evidence>
<name>A0A7X0C7V6_9ACTN</name>
<protein>
    <submittedName>
        <fullName evidence="2">Alkanesulfonate monooxygenase SsuD/methylene tetrahydromethanopterin reductase-like flavin-dependent oxidoreductase (Luciferase family)</fullName>
    </submittedName>
</protein>
<dbReference type="GO" id="GO:0004497">
    <property type="term" value="F:monooxygenase activity"/>
    <property type="evidence" value="ECO:0007669"/>
    <property type="project" value="UniProtKB-KW"/>
</dbReference>
<feature type="compositionally biased region" description="Pro residues" evidence="1">
    <location>
        <begin position="16"/>
        <end position="25"/>
    </location>
</feature>
<dbReference type="Proteomes" id="UP000583800">
    <property type="component" value="Unassembled WGS sequence"/>
</dbReference>
<evidence type="ECO:0000313" key="3">
    <source>
        <dbReference type="Proteomes" id="UP000583800"/>
    </source>
</evidence>
<feature type="region of interest" description="Disordered" evidence="1">
    <location>
        <begin position="1"/>
        <end position="35"/>
    </location>
</feature>
<evidence type="ECO:0000313" key="2">
    <source>
        <dbReference type="EMBL" id="MBB6350170.1"/>
    </source>
</evidence>
<dbReference type="RefSeq" id="WP_185088012.1">
    <property type="nucleotide sequence ID" value="NZ_JACHJB010000003.1"/>
</dbReference>
<keyword evidence="2" id="KW-0560">Oxidoreductase</keyword>
<accession>A0A7X0C7V6</accession>
<proteinExistence type="predicted"/>
<comment type="caution">
    <text evidence="2">The sequence shown here is derived from an EMBL/GenBank/DDBJ whole genome shotgun (WGS) entry which is preliminary data.</text>
</comment>
<organism evidence="2 3">
    <name type="scientific">Nonomuraea muscovyensis</name>
    <dbReference type="NCBI Taxonomy" id="1124761"/>
    <lineage>
        <taxon>Bacteria</taxon>
        <taxon>Bacillati</taxon>
        <taxon>Actinomycetota</taxon>
        <taxon>Actinomycetes</taxon>
        <taxon>Streptosporangiales</taxon>
        <taxon>Streptosporangiaceae</taxon>
        <taxon>Nonomuraea</taxon>
    </lineage>
</organism>
<keyword evidence="2" id="KW-0503">Monooxygenase</keyword>
<keyword evidence="3" id="KW-1185">Reference proteome</keyword>